<dbReference type="InterPro" id="IPR031424">
    <property type="entry name" value="QVR-like"/>
</dbReference>
<organism evidence="11 12">
    <name type="scientific">Drosophila lebanonensis</name>
    <name type="common">Fruit fly</name>
    <name type="synonym">Scaptodrosophila lebanonensis</name>
    <dbReference type="NCBI Taxonomy" id="7225"/>
    <lineage>
        <taxon>Eukaryota</taxon>
        <taxon>Metazoa</taxon>
        <taxon>Ecdysozoa</taxon>
        <taxon>Arthropoda</taxon>
        <taxon>Hexapoda</taxon>
        <taxon>Insecta</taxon>
        <taxon>Pterygota</taxon>
        <taxon>Neoptera</taxon>
        <taxon>Endopterygota</taxon>
        <taxon>Diptera</taxon>
        <taxon>Brachycera</taxon>
        <taxon>Muscomorpha</taxon>
        <taxon>Ephydroidea</taxon>
        <taxon>Drosophilidae</taxon>
        <taxon>Scaptodrosophila</taxon>
    </lineage>
</organism>
<keyword evidence="8" id="KW-0449">Lipoprotein</keyword>
<dbReference type="OrthoDB" id="6582325at2759"/>
<gene>
    <name evidence="12" type="primary">LOC115630704</name>
</gene>
<proteinExistence type="predicted"/>
<evidence type="ECO:0000256" key="2">
    <source>
        <dbReference type="ARBA" id="ARBA00022622"/>
    </source>
</evidence>
<evidence type="ECO:0000256" key="8">
    <source>
        <dbReference type="ARBA" id="ARBA00023288"/>
    </source>
</evidence>
<feature type="signal peptide" evidence="10">
    <location>
        <begin position="1"/>
        <end position="21"/>
    </location>
</feature>
<name>A0A6J2U7S6_DROLE</name>
<keyword evidence="5 9" id="KW-1133">Transmembrane helix</keyword>
<dbReference type="Proteomes" id="UP000504634">
    <property type="component" value="Unplaced"/>
</dbReference>
<evidence type="ECO:0000256" key="3">
    <source>
        <dbReference type="ARBA" id="ARBA00022692"/>
    </source>
</evidence>
<keyword evidence="11" id="KW-1185">Reference proteome</keyword>
<keyword evidence="7" id="KW-0325">Glycoprotein</keyword>
<evidence type="ECO:0000256" key="6">
    <source>
        <dbReference type="ARBA" id="ARBA00023136"/>
    </source>
</evidence>
<feature type="transmembrane region" description="Helical" evidence="9">
    <location>
        <begin position="127"/>
        <end position="147"/>
    </location>
</feature>
<dbReference type="PANTHER" id="PTHR33562">
    <property type="entry name" value="ATILLA, ISOFORM B-RELATED-RELATED"/>
    <property type="match status" value="1"/>
</dbReference>
<dbReference type="AlphaFoldDB" id="A0A6J2U7S6"/>
<evidence type="ECO:0000256" key="7">
    <source>
        <dbReference type="ARBA" id="ARBA00023180"/>
    </source>
</evidence>
<comment type="subcellular location">
    <subcellularLocation>
        <location evidence="1">Membrane</location>
        <topology evidence="1">Lipid-anchor</topology>
        <topology evidence="1">GPI-anchor</topology>
    </subcellularLocation>
</comment>
<evidence type="ECO:0000256" key="5">
    <source>
        <dbReference type="ARBA" id="ARBA00022989"/>
    </source>
</evidence>
<evidence type="ECO:0000256" key="1">
    <source>
        <dbReference type="ARBA" id="ARBA00004589"/>
    </source>
</evidence>
<keyword evidence="3 9" id="KW-0812">Transmembrane</keyword>
<dbReference type="PROSITE" id="PS51257">
    <property type="entry name" value="PROKAR_LIPOPROTEIN"/>
    <property type="match status" value="1"/>
</dbReference>
<feature type="chain" id="PRO_5027097757" evidence="10">
    <location>
        <begin position="22"/>
        <end position="149"/>
    </location>
</feature>
<evidence type="ECO:0000256" key="4">
    <source>
        <dbReference type="ARBA" id="ARBA00022729"/>
    </source>
</evidence>
<reference evidence="12" key="1">
    <citation type="submission" date="2025-08" db="UniProtKB">
        <authorList>
            <consortium name="RefSeq"/>
        </authorList>
    </citation>
    <scope>IDENTIFICATION</scope>
    <source>
        <strain evidence="12">11010-0011.00</strain>
        <tissue evidence="12">Whole body</tissue>
    </source>
</reference>
<evidence type="ECO:0000256" key="10">
    <source>
        <dbReference type="SAM" id="SignalP"/>
    </source>
</evidence>
<dbReference type="GO" id="GO:0030431">
    <property type="term" value="P:sleep"/>
    <property type="evidence" value="ECO:0007669"/>
    <property type="project" value="InterPro"/>
</dbReference>
<evidence type="ECO:0000313" key="12">
    <source>
        <dbReference type="RefSeq" id="XP_030383217.1"/>
    </source>
</evidence>
<sequence length="149" mass="16969">MRMRVPISLWLLATFATAAFAISCYECDSINDKYCGETFIPDDIAQTDCDALQVPERLQLYYPQRPATACLTKFYDGLPGEKYFIRRSCYFGNIADSLFTCDEHPDPLVPYLKFFGCFACDDDLCNASARGIISWTTVLAGLLLWLWMH</sequence>
<dbReference type="Pfam" id="PF17064">
    <property type="entry name" value="QVR"/>
    <property type="match status" value="1"/>
</dbReference>
<keyword evidence="6 9" id="KW-0472">Membrane</keyword>
<dbReference type="GeneID" id="115630704"/>
<dbReference type="InterPro" id="IPR050975">
    <property type="entry name" value="Sleep_regulator"/>
</dbReference>
<keyword evidence="4 10" id="KW-0732">Signal</keyword>
<evidence type="ECO:0000313" key="11">
    <source>
        <dbReference type="Proteomes" id="UP000504634"/>
    </source>
</evidence>
<keyword evidence="2" id="KW-0336">GPI-anchor</keyword>
<evidence type="ECO:0000256" key="9">
    <source>
        <dbReference type="SAM" id="Phobius"/>
    </source>
</evidence>
<protein>
    <submittedName>
        <fullName evidence="12">Uncharacterized protein LOC115630704</fullName>
    </submittedName>
</protein>
<dbReference type="PANTHER" id="PTHR33562:SF18">
    <property type="entry name" value="BOUDIN-RELATED"/>
    <property type="match status" value="1"/>
</dbReference>
<dbReference type="GO" id="GO:0032222">
    <property type="term" value="P:regulation of synaptic transmission, cholinergic"/>
    <property type="evidence" value="ECO:0007669"/>
    <property type="project" value="InterPro"/>
</dbReference>
<dbReference type="RefSeq" id="XP_030383217.1">
    <property type="nucleotide sequence ID" value="XM_030527357.1"/>
</dbReference>
<accession>A0A6J2U7S6</accession>
<dbReference type="GO" id="GO:0098552">
    <property type="term" value="C:side of membrane"/>
    <property type="evidence" value="ECO:0007669"/>
    <property type="project" value="UniProtKB-KW"/>
</dbReference>